<name>A0A8S9MWB3_BRACR</name>
<evidence type="ECO:0000256" key="13">
    <source>
        <dbReference type="ARBA" id="ARBA00022989"/>
    </source>
</evidence>
<gene>
    <name evidence="20" type="ORF">F2Q69_00053841</name>
</gene>
<evidence type="ECO:0000256" key="9">
    <source>
        <dbReference type="ARBA" id="ARBA00022729"/>
    </source>
</evidence>
<dbReference type="Proteomes" id="UP000712600">
    <property type="component" value="Unassembled WGS sequence"/>
</dbReference>
<evidence type="ECO:0000256" key="11">
    <source>
        <dbReference type="ARBA" id="ARBA00022741"/>
    </source>
</evidence>
<dbReference type="Gene3D" id="2.60.120.430">
    <property type="entry name" value="Galactose-binding lectin"/>
    <property type="match status" value="1"/>
</dbReference>
<dbReference type="Gene3D" id="3.80.10.10">
    <property type="entry name" value="Ribonuclease Inhibitor"/>
    <property type="match status" value="1"/>
</dbReference>
<keyword evidence="15" id="KW-0675">Receptor</keyword>
<dbReference type="InterPro" id="IPR021720">
    <property type="entry name" value="Malectin_dom"/>
</dbReference>
<evidence type="ECO:0000256" key="8">
    <source>
        <dbReference type="ARBA" id="ARBA00022692"/>
    </source>
</evidence>
<evidence type="ECO:0000313" key="20">
    <source>
        <dbReference type="EMBL" id="KAF3487491.1"/>
    </source>
</evidence>
<keyword evidence="10" id="KW-0677">Repeat</keyword>
<keyword evidence="5" id="KW-0597">Phosphoprotein</keyword>
<organism evidence="20 21">
    <name type="scientific">Brassica cretica</name>
    <name type="common">Mustard</name>
    <dbReference type="NCBI Taxonomy" id="69181"/>
    <lineage>
        <taxon>Eukaryota</taxon>
        <taxon>Viridiplantae</taxon>
        <taxon>Streptophyta</taxon>
        <taxon>Embryophyta</taxon>
        <taxon>Tracheophyta</taxon>
        <taxon>Spermatophyta</taxon>
        <taxon>Magnoliopsida</taxon>
        <taxon>eudicotyledons</taxon>
        <taxon>Gunneridae</taxon>
        <taxon>Pentapetalae</taxon>
        <taxon>rosids</taxon>
        <taxon>malvids</taxon>
        <taxon>Brassicales</taxon>
        <taxon>Brassicaceae</taxon>
        <taxon>Brassiceae</taxon>
        <taxon>Brassica</taxon>
    </lineage>
</organism>
<comment type="subcellular location">
    <subcellularLocation>
        <location evidence="1">Membrane</location>
        <topology evidence="1">Single-pass type I membrane protein</topology>
    </subcellularLocation>
</comment>
<comment type="catalytic activity">
    <reaction evidence="17">
        <text>L-threonyl-[protein] + ATP = O-phospho-L-threonyl-[protein] + ADP + H(+)</text>
        <dbReference type="Rhea" id="RHEA:46608"/>
        <dbReference type="Rhea" id="RHEA-COMP:11060"/>
        <dbReference type="Rhea" id="RHEA-COMP:11605"/>
        <dbReference type="ChEBI" id="CHEBI:15378"/>
        <dbReference type="ChEBI" id="CHEBI:30013"/>
        <dbReference type="ChEBI" id="CHEBI:30616"/>
        <dbReference type="ChEBI" id="CHEBI:61977"/>
        <dbReference type="ChEBI" id="CHEBI:456216"/>
        <dbReference type="EC" id="2.7.11.1"/>
    </reaction>
</comment>
<evidence type="ECO:0000256" key="3">
    <source>
        <dbReference type="ARBA" id="ARBA00012513"/>
    </source>
</evidence>
<dbReference type="PANTHER" id="PTHR48006:SF66">
    <property type="entry name" value="PROTEIN KINASE DOMAIN-CONTAINING PROTEIN"/>
    <property type="match status" value="1"/>
</dbReference>
<reference evidence="20" key="1">
    <citation type="submission" date="2019-12" db="EMBL/GenBank/DDBJ databases">
        <title>Genome sequencing and annotation of Brassica cretica.</title>
        <authorList>
            <person name="Studholme D.J."/>
            <person name="Sarris P."/>
        </authorList>
    </citation>
    <scope>NUCLEOTIDE SEQUENCE</scope>
    <source>
        <strain evidence="20">PFS-109/04</strain>
        <tissue evidence="20">Leaf</tissue>
    </source>
</reference>
<keyword evidence="16" id="KW-0325">Glycoprotein</keyword>
<dbReference type="AlphaFoldDB" id="A0A8S9MWB3"/>
<keyword evidence="12" id="KW-0067">ATP-binding</keyword>
<sequence length="230" mass="26066">RVSDNNFNGTIPAFIGNWSRLQKLYLYASGLKGPIPDEIARLENLTNLILRNVSLSGQIPSYIWKMRNLKLLDLSFNNLTGDVHGGRAPEYTYLTGNRLSGEVESGVFLKSNAHININTYQSSHLNNLNELLPCAGPTNYTSYHTSTPLSLVYYAFCLENGTYSVKLHFMEIQFSDQELYSSLGRLIFDVYVQVKRHCLSQNNFVLVMHRRLMFISLSTFSPLLGSIVLE</sequence>
<evidence type="ECO:0000256" key="15">
    <source>
        <dbReference type="ARBA" id="ARBA00023170"/>
    </source>
</evidence>
<evidence type="ECO:0000256" key="10">
    <source>
        <dbReference type="ARBA" id="ARBA00022737"/>
    </source>
</evidence>
<keyword evidence="4" id="KW-0723">Serine/threonine-protein kinase</keyword>
<keyword evidence="13" id="KW-1133">Transmembrane helix</keyword>
<dbReference type="PANTHER" id="PTHR48006">
    <property type="entry name" value="LEUCINE-RICH REPEAT-CONTAINING PROTEIN DDB_G0281931-RELATED"/>
    <property type="match status" value="1"/>
</dbReference>
<feature type="domain" description="Malectin" evidence="19">
    <location>
        <begin position="138"/>
        <end position="196"/>
    </location>
</feature>
<evidence type="ECO:0000256" key="1">
    <source>
        <dbReference type="ARBA" id="ARBA00004479"/>
    </source>
</evidence>
<dbReference type="EC" id="2.7.11.1" evidence="3"/>
<evidence type="ECO:0000256" key="14">
    <source>
        <dbReference type="ARBA" id="ARBA00023136"/>
    </source>
</evidence>
<dbReference type="InterPro" id="IPR001611">
    <property type="entry name" value="Leu-rich_rpt"/>
</dbReference>
<comment type="catalytic activity">
    <reaction evidence="18">
        <text>L-seryl-[protein] + ATP = O-phospho-L-seryl-[protein] + ADP + H(+)</text>
        <dbReference type="Rhea" id="RHEA:17989"/>
        <dbReference type="Rhea" id="RHEA-COMP:9863"/>
        <dbReference type="Rhea" id="RHEA-COMP:11604"/>
        <dbReference type="ChEBI" id="CHEBI:15378"/>
        <dbReference type="ChEBI" id="CHEBI:29999"/>
        <dbReference type="ChEBI" id="CHEBI:30616"/>
        <dbReference type="ChEBI" id="CHEBI:83421"/>
        <dbReference type="ChEBI" id="CHEBI:456216"/>
        <dbReference type="EC" id="2.7.11.1"/>
    </reaction>
</comment>
<comment type="caution">
    <text evidence="20">The sequence shown here is derived from an EMBL/GenBank/DDBJ whole genome shotgun (WGS) entry which is preliminary data.</text>
</comment>
<evidence type="ECO:0000313" key="21">
    <source>
        <dbReference type="Proteomes" id="UP000712600"/>
    </source>
</evidence>
<evidence type="ECO:0000256" key="6">
    <source>
        <dbReference type="ARBA" id="ARBA00022614"/>
    </source>
</evidence>
<evidence type="ECO:0000256" key="4">
    <source>
        <dbReference type="ARBA" id="ARBA00022527"/>
    </source>
</evidence>
<keyword evidence="4" id="KW-0418">Kinase</keyword>
<proteinExistence type="inferred from homology"/>
<keyword evidence="9" id="KW-0732">Signal</keyword>
<evidence type="ECO:0000256" key="2">
    <source>
        <dbReference type="ARBA" id="ARBA00009592"/>
    </source>
</evidence>
<evidence type="ECO:0000256" key="17">
    <source>
        <dbReference type="ARBA" id="ARBA00047899"/>
    </source>
</evidence>
<protein>
    <recommendedName>
        <fullName evidence="3">non-specific serine/threonine protein kinase</fullName>
        <ecNumber evidence="3">2.7.11.1</ecNumber>
    </recommendedName>
</protein>
<dbReference type="InterPro" id="IPR032675">
    <property type="entry name" value="LRR_dom_sf"/>
</dbReference>
<dbReference type="GO" id="GO:0004674">
    <property type="term" value="F:protein serine/threonine kinase activity"/>
    <property type="evidence" value="ECO:0007669"/>
    <property type="project" value="UniProtKB-KW"/>
</dbReference>
<dbReference type="EMBL" id="QGKX02002183">
    <property type="protein sequence ID" value="KAF3487491.1"/>
    <property type="molecule type" value="Genomic_DNA"/>
</dbReference>
<accession>A0A8S9MWB3</accession>
<evidence type="ECO:0000256" key="16">
    <source>
        <dbReference type="ARBA" id="ARBA00023180"/>
    </source>
</evidence>
<evidence type="ECO:0000259" key="19">
    <source>
        <dbReference type="Pfam" id="PF11721"/>
    </source>
</evidence>
<evidence type="ECO:0000256" key="7">
    <source>
        <dbReference type="ARBA" id="ARBA00022679"/>
    </source>
</evidence>
<dbReference type="FunFam" id="3.80.10.10:FF:000041">
    <property type="entry name" value="LRR receptor-like serine/threonine-protein kinase ERECTA"/>
    <property type="match status" value="1"/>
</dbReference>
<dbReference type="InterPro" id="IPR051824">
    <property type="entry name" value="LRR_Rcpt-Like_S/T_Kinase"/>
</dbReference>
<dbReference type="GO" id="GO:0016020">
    <property type="term" value="C:membrane"/>
    <property type="evidence" value="ECO:0007669"/>
    <property type="project" value="UniProtKB-SubCell"/>
</dbReference>
<keyword evidence="7" id="KW-0808">Transferase</keyword>
<evidence type="ECO:0000256" key="12">
    <source>
        <dbReference type="ARBA" id="ARBA00022840"/>
    </source>
</evidence>
<evidence type="ECO:0000256" key="18">
    <source>
        <dbReference type="ARBA" id="ARBA00048679"/>
    </source>
</evidence>
<evidence type="ECO:0000256" key="5">
    <source>
        <dbReference type="ARBA" id="ARBA00022553"/>
    </source>
</evidence>
<dbReference type="GO" id="GO:0005524">
    <property type="term" value="F:ATP binding"/>
    <property type="evidence" value="ECO:0007669"/>
    <property type="project" value="UniProtKB-KW"/>
</dbReference>
<comment type="similarity">
    <text evidence="2">Belongs to the RLP family.</text>
</comment>
<dbReference type="Pfam" id="PF11721">
    <property type="entry name" value="Malectin"/>
    <property type="match status" value="1"/>
</dbReference>
<keyword evidence="6" id="KW-0433">Leucine-rich repeat</keyword>
<keyword evidence="14" id="KW-0472">Membrane</keyword>
<keyword evidence="11" id="KW-0547">Nucleotide-binding</keyword>
<feature type="non-terminal residue" evidence="20">
    <location>
        <position position="1"/>
    </location>
</feature>
<keyword evidence="8" id="KW-0812">Transmembrane</keyword>
<dbReference type="Pfam" id="PF00560">
    <property type="entry name" value="LRR_1"/>
    <property type="match status" value="1"/>
</dbReference>
<dbReference type="SUPFAM" id="SSF52058">
    <property type="entry name" value="L domain-like"/>
    <property type="match status" value="1"/>
</dbReference>